<dbReference type="InterPro" id="IPR017946">
    <property type="entry name" value="PLC-like_Pdiesterase_TIM-brl"/>
</dbReference>
<evidence type="ECO:0000313" key="3">
    <source>
        <dbReference type="EMBL" id="OTG14403.1"/>
    </source>
</evidence>
<dbReference type="SUPFAM" id="SSF51695">
    <property type="entry name" value="PLC-like phosphodiesterases"/>
    <property type="match status" value="1"/>
</dbReference>
<dbReference type="GO" id="GO:0006629">
    <property type="term" value="P:lipid metabolic process"/>
    <property type="evidence" value="ECO:0007669"/>
    <property type="project" value="InterPro"/>
</dbReference>
<feature type="transmembrane region" description="Helical" evidence="1">
    <location>
        <begin position="21"/>
        <end position="46"/>
    </location>
</feature>
<dbReference type="Pfam" id="PF00388">
    <property type="entry name" value="PI-PLC-X"/>
    <property type="match status" value="1"/>
</dbReference>
<dbReference type="EMBL" id="CM007898">
    <property type="protein sequence ID" value="OTG14403.1"/>
    <property type="molecule type" value="Genomic_DNA"/>
</dbReference>
<protein>
    <submittedName>
        <fullName evidence="3">Putative phosphoinositide phospholipase C family</fullName>
    </submittedName>
</protein>
<evidence type="ECO:0000256" key="1">
    <source>
        <dbReference type="SAM" id="Phobius"/>
    </source>
</evidence>
<evidence type="ECO:0000313" key="4">
    <source>
        <dbReference type="Proteomes" id="UP000215914"/>
    </source>
</evidence>
<feature type="transmembrane region" description="Helical" evidence="1">
    <location>
        <begin position="61"/>
        <end position="79"/>
    </location>
</feature>
<dbReference type="InParanoid" id="A0A251TUI8"/>
<keyword evidence="4" id="KW-1185">Reference proteome</keyword>
<sequence>MPHMVVHLKLISRMIGWLDIVNLRKVCLAFYFRLFVYCFVDILTFFDDSFNVAMKQLGEESLPPIYLIFDLKIIWNAYLKYMNMSQLKTLTTPVQLIKRLKSIKNHVFIASEYPVVITLKDHLTTDLQSKATSARLYFLLFTLWDQSCQRKMSKALSIIIYMS</sequence>
<keyword evidence="1" id="KW-0472">Membrane</keyword>
<evidence type="ECO:0000259" key="2">
    <source>
        <dbReference type="Pfam" id="PF00388"/>
    </source>
</evidence>
<proteinExistence type="predicted"/>
<gene>
    <name evidence="3" type="ORF">HannXRQ_Chr09g0248981</name>
</gene>
<keyword evidence="1" id="KW-1133">Transmembrane helix</keyword>
<name>A0A251TUI8_HELAN</name>
<dbReference type="Gene3D" id="3.20.20.190">
    <property type="entry name" value="Phosphatidylinositol (PI) phosphodiesterase"/>
    <property type="match status" value="1"/>
</dbReference>
<dbReference type="PROSITE" id="PS50007">
    <property type="entry name" value="PIPLC_X_DOMAIN"/>
    <property type="match status" value="1"/>
</dbReference>
<feature type="domain" description="Phosphatidylinositol-specific phospholipase C X" evidence="2">
    <location>
        <begin position="82"/>
        <end position="133"/>
    </location>
</feature>
<reference evidence="4" key="1">
    <citation type="journal article" date="2017" name="Nature">
        <title>The sunflower genome provides insights into oil metabolism, flowering and Asterid evolution.</title>
        <authorList>
            <person name="Badouin H."/>
            <person name="Gouzy J."/>
            <person name="Grassa C.J."/>
            <person name="Murat F."/>
            <person name="Staton S.E."/>
            <person name="Cottret L."/>
            <person name="Lelandais-Briere C."/>
            <person name="Owens G.L."/>
            <person name="Carrere S."/>
            <person name="Mayjonade B."/>
            <person name="Legrand L."/>
            <person name="Gill N."/>
            <person name="Kane N.C."/>
            <person name="Bowers J.E."/>
            <person name="Hubner S."/>
            <person name="Bellec A."/>
            <person name="Berard A."/>
            <person name="Berges H."/>
            <person name="Blanchet N."/>
            <person name="Boniface M.C."/>
            <person name="Brunel D."/>
            <person name="Catrice O."/>
            <person name="Chaidir N."/>
            <person name="Claudel C."/>
            <person name="Donnadieu C."/>
            <person name="Faraut T."/>
            <person name="Fievet G."/>
            <person name="Helmstetter N."/>
            <person name="King M."/>
            <person name="Knapp S.J."/>
            <person name="Lai Z."/>
            <person name="Le Paslier M.C."/>
            <person name="Lippi Y."/>
            <person name="Lorenzon L."/>
            <person name="Mandel J.R."/>
            <person name="Marage G."/>
            <person name="Marchand G."/>
            <person name="Marquand E."/>
            <person name="Bret-Mestries E."/>
            <person name="Morien E."/>
            <person name="Nambeesan S."/>
            <person name="Nguyen T."/>
            <person name="Pegot-Espagnet P."/>
            <person name="Pouilly N."/>
            <person name="Raftis F."/>
            <person name="Sallet E."/>
            <person name="Schiex T."/>
            <person name="Thomas J."/>
            <person name="Vandecasteele C."/>
            <person name="Vares D."/>
            <person name="Vear F."/>
            <person name="Vautrin S."/>
            <person name="Crespi M."/>
            <person name="Mangin B."/>
            <person name="Burke J.M."/>
            <person name="Salse J."/>
            <person name="Munos S."/>
            <person name="Vincourt P."/>
            <person name="Rieseberg L.H."/>
            <person name="Langlade N.B."/>
        </authorList>
    </citation>
    <scope>NUCLEOTIDE SEQUENCE [LARGE SCALE GENOMIC DNA]</scope>
    <source>
        <strain evidence="4">cv. SF193</strain>
    </source>
</reference>
<keyword evidence="1" id="KW-0812">Transmembrane</keyword>
<dbReference type="GO" id="GO:0008081">
    <property type="term" value="F:phosphoric diester hydrolase activity"/>
    <property type="evidence" value="ECO:0007669"/>
    <property type="project" value="InterPro"/>
</dbReference>
<dbReference type="InterPro" id="IPR000909">
    <property type="entry name" value="PLipase_C_PInositol-sp_X_dom"/>
</dbReference>
<dbReference type="STRING" id="4232.A0A251TUI8"/>
<accession>A0A251TUI8</accession>
<organism evidence="3 4">
    <name type="scientific">Helianthus annuus</name>
    <name type="common">Common sunflower</name>
    <dbReference type="NCBI Taxonomy" id="4232"/>
    <lineage>
        <taxon>Eukaryota</taxon>
        <taxon>Viridiplantae</taxon>
        <taxon>Streptophyta</taxon>
        <taxon>Embryophyta</taxon>
        <taxon>Tracheophyta</taxon>
        <taxon>Spermatophyta</taxon>
        <taxon>Magnoliopsida</taxon>
        <taxon>eudicotyledons</taxon>
        <taxon>Gunneridae</taxon>
        <taxon>Pentapetalae</taxon>
        <taxon>asterids</taxon>
        <taxon>campanulids</taxon>
        <taxon>Asterales</taxon>
        <taxon>Asteraceae</taxon>
        <taxon>Asteroideae</taxon>
        <taxon>Heliantheae alliance</taxon>
        <taxon>Heliantheae</taxon>
        <taxon>Helianthus</taxon>
    </lineage>
</organism>
<dbReference type="AlphaFoldDB" id="A0A251TUI8"/>
<dbReference type="Proteomes" id="UP000215914">
    <property type="component" value="Chromosome 9"/>
</dbReference>